<dbReference type="RefSeq" id="WP_266495975.1">
    <property type="nucleotide sequence ID" value="NZ_CP108036.1"/>
</dbReference>
<dbReference type="InterPro" id="IPR024344">
    <property type="entry name" value="MDMPI_metal-binding"/>
</dbReference>
<keyword evidence="3" id="KW-1185">Reference proteome</keyword>
<name>A0ABZ1Q482_9ACTN</name>
<organism evidence="2 3">
    <name type="scientific">Streptomyces erythrochromogenes</name>
    <dbReference type="NCBI Taxonomy" id="285574"/>
    <lineage>
        <taxon>Bacteria</taxon>
        <taxon>Bacillati</taxon>
        <taxon>Actinomycetota</taxon>
        <taxon>Actinomycetes</taxon>
        <taxon>Kitasatosporales</taxon>
        <taxon>Streptomycetaceae</taxon>
        <taxon>Streptomyces</taxon>
    </lineage>
</organism>
<dbReference type="GeneID" id="95494903"/>
<dbReference type="EMBL" id="CP108036">
    <property type="protein sequence ID" value="WUN77487.1"/>
    <property type="molecule type" value="Genomic_DNA"/>
</dbReference>
<dbReference type="SUPFAM" id="SSF109854">
    <property type="entry name" value="DinB/YfiT-like putative metalloenzymes"/>
    <property type="match status" value="1"/>
</dbReference>
<feature type="domain" description="Mycothiol-dependent maleylpyruvate isomerase metal-binding" evidence="1">
    <location>
        <begin position="9"/>
        <end position="129"/>
    </location>
</feature>
<dbReference type="NCBIfam" id="TIGR03083">
    <property type="entry name" value="maleylpyruvate isomerase family mycothiol-dependent enzyme"/>
    <property type="match status" value="1"/>
</dbReference>
<dbReference type="Pfam" id="PF11716">
    <property type="entry name" value="MDMPI_N"/>
    <property type="match status" value="1"/>
</dbReference>
<accession>A0ABZ1Q482</accession>
<evidence type="ECO:0000259" key="1">
    <source>
        <dbReference type="Pfam" id="PF11716"/>
    </source>
</evidence>
<reference evidence="2" key="1">
    <citation type="submission" date="2022-10" db="EMBL/GenBank/DDBJ databases">
        <title>The complete genomes of actinobacterial strains from the NBC collection.</title>
        <authorList>
            <person name="Joergensen T.S."/>
            <person name="Alvarez Arevalo M."/>
            <person name="Sterndorff E.B."/>
            <person name="Faurdal D."/>
            <person name="Vuksanovic O."/>
            <person name="Mourched A.-S."/>
            <person name="Charusanti P."/>
            <person name="Shaw S."/>
            <person name="Blin K."/>
            <person name="Weber T."/>
        </authorList>
    </citation>
    <scope>NUCLEOTIDE SEQUENCE</scope>
    <source>
        <strain evidence="2">NBC_00303</strain>
    </source>
</reference>
<dbReference type="NCBIfam" id="TIGR03086">
    <property type="entry name" value="TIGR03086 family metal-binding protein"/>
    <property type="match status" value="1"/>
</dbReference>
<proteinExistence type="predicted"/>
<evidence type="ECO:0000313" key="3">
    <source>
        <dbReference type="Proteomes" id="UP001432312"/>
    </source>
</evidence>
<dbReference type="InterPro" id="IPR017517">
    <property type="entry name" value="Maleyloyr_isom"/>
</dbReference>
<dbReference type="InterPro" id="IPR034660">
    <property type="entry name" value="DinB/YfiT-like"/>
</dbReference>
<dbReference type="Proteomes" id="UP001432312">
    <property type="component" value="Chromosome"/>
</dbReference>
<gene>
    <name evidence="2" type="ORF">OHA91_02665</name>
</gene>
<sequence length="192" mass="20559">MTVDGFKLLADAHDYLLTAVRGVPAEAWADPTPCTEWTVRQVLNHARLDQQALVMQITGAAPESDPFEPEDATAGDPVAELAAVLEATAAAWESRRDDESVPTPMGPMPADVGTAAAALDAGIHAWDIARATGQDLPLTEEMAEALEDIAARIVDFVRDSFGKYAPPLVLPEGASRAEKLLAFTGRDPRWSR</sequence>
<dbReference type="Gene3D" id="1.20.120.450">
    <property type="entry name" value="dinb family like domain"/>
    <property type="match status" value="1"/>
</dbReference>
<dbReference type="InterPro" id="IPR017520">
    <property type="entry name" value="CHP03086"/>
</dbReference>
<protein>
    <submittedName>
        <fullName evidence="2">TIGR03086 family metal-binding protein</fullName>
    </submittedName>
</protein>
<evidence type="ECO:0000313" key="2">
    <source>
        <dbReference type="EMBL" id="WUN77487.1"/>
    </source>
</evidence>